<keyword evidence="2" id="KW-1185">Reference proteome</keyword>
<sequence length="194" mass="21316">MDSLPKWSRKIPSTRLYSRPDDYYLRLQIGAKGRLSITVTSPAYKEKSEDVDATAGSPDGTAMLAATAHASREIRMMFSGGVASDDQPELLEEPHEPTTAHHNWTYTTSDSEAAAASFFTASEGLPDLGWTVEPLDRERAIAAATAGGGRTREEVEAILDASDTVHLRDDERRLRGNIQYNHADHTIYVKLVLA</sequence>
<dbReference type="Proteomes" id="UP000243342">
    <property type="component" value="Unassembled WGS sequence"/>
</dbReference>
<reference evidence="1 2" key="1">
    <citation type="submission" date="2016-10" db="EMBL/GenBank/DDBJ databases">
        <title>Genome sequence of Streptomyces gilvigriseus MUSC 26.</title>
        <authorList>
            <person name="Lee L.-H."/>
            <person name="Ser H.-L."/>
        </authorList>
    </citation>
    <scope>NUCLEOTIDE SEQUENCE [LARGE SCALE GENOMIC DNA]</scope>
    <source>
        <strain evidence="1 2">MUSC 26</strain>
    </source>
</reference>
<protein>
    <submittedName>
        <fullName evidence="1">Uncharacterized protein</fullName>
    </submittedName>
</protein>
<dbReference type="AlphaFoldDB" id="A0A1J7C6K7"/>
<accession>A0A1J7C6K7</accession>
<dbReference type="EMBL" id="MLCF01000178">
    <property type="protein sequence ID" value="OIV35258.1"/>
    <property type="molecule type" value="Genomic_DNA"/>
</dbReference>
<organism evidence="1 2">
    <name type="scientific">Mangrovactinospora gilvigrisea</name>
    <dbReference type="NCBI Taxonomy" id="1428644"/>
    <lineage>
        <taxon>Bacteria</taxon>
        <taxon>Bacillati</taxon>
        <taxon>Actinomycetota</taxon>
        <taxon>Actinomycetes</taxon>
        <taxon>Kitasatosporales</taxon>
        <taxon>Streptomycetaceae</taxon>
        <taxon>Mangrovactinospora</taxon>
    </lineage>
</organism>
<evidence type="ECO:0000313" key="2">
    <source>
        <dbReference type="Proteomes" id="UP000243342"/>
    </source>
</evidence>
<gene>
    <name evidence="1" type="ORF">BIV57_22545</name>
</gene>
<evidence type="ECO:0000313" key="1">
    <source>
        <dbReference type="EMBL" id="OIV35258.1"/>
    </source>
</evidence>
<name>A0A1J7C6K7_9ACTN</name>
<proteinExistence type="predicted"/>
<comment type="caution">
    <text evidence="1">The sequence shown here is derived from an EMBL/GenBank/DDBJ whole genome shotgun (WGS) entry which is preliminary data.</text>
</comment>
<dbReference type="RefSeq" id="WP_071658785.1">
    <property type="nucleotide sequence ID" value="NZ_MLCF01000178.1"/>
</dbReference>